<organism evidence="1 2">
    <name type="scientific">Helicobacter pylori (strain Cuz20)</name>
    <dbReference type="NCBI Taxonomy" id="765964"/>
    <lineage>
        <taxon>Bacteria</taxon>
        <taxon>Pseudomonadati</taxon>
        <taxon>Campylobacterota</taxon>
        <taxon>Epsilonproteobacteria</taxon>
        <taxon>Campylobacterales</taxon>
        <taxon>Helicobacteraceae</taxon>
        <taxon>Helicobacter</taxon>
    </lineage>
</organism>
<sequence length="32" mass="3831">MQQYYQPPPLRIYSKTIMLEGKTEDEVQAIME</sequence>
<protein>
    <submittedName>
        <fullName evidence="1">Uncharacterized protein</fullName>
    </submittedName>
</protein>
<evidence type="ECO:0000313" key="2">
    <source>
        <dbReference type="Proteomes" id="UP000006864"/>
    </source>
</evidence>
<gene>
    <name evidence="1" type="ordered locus">HPCU_03485</name>
</gene>
<dbReference type="EMBL" id="CP002076">
    <property type="protein sequence ID" value="ADO03859.1"/>
    <property type="molecule type" value="Genomic_DNA"/>
</dbReference>
<accession>A0AB32X7K0</accession>
<reference evidence="2" key="1">
    <citation type="submission" date="2010-06" db="EMBL/GenBank/DDBJ databases">
        <title>Complete genome sequence of Helicobacter pylori strain Cuz20.</title>
        <authorList>
            <person name="Kersulyte D."/>
            <person name="Herrera P."/>
            <person name="Gilman R.H."/>
            <person name="Berg D.E."/>
        </authorList>
    </citation>
    <scope>NUCLEOTIDE SEQUENCE [LARGE SCALE GENOMIC DNA]</scope>
    <source>
        <strain evidence="2">Cuz20</strain>
    </source>
</reference>
<dbReference type="KEGG" id="hpu:HPCU_03485"/>
<dbReference type="AlphaFoldDB" id="A0AB32X7K0"/>
<name>A0AB32X7K0_HELPC</name>
<proteinExistence type="predicted"/>
<evidence type="ECO:0000313" key="1">
    <source>
        <dbReference type="EMBL" id="ADO03859.1"/>
    </source>
</evidence>
<dbReference type="Proteomes" id="UP000006864">
    <property type="component" value="Chromosome"/>
</dbReference>